<dbReference type="EMBL" id="LMYN01000223">
    <property type="protein sequence ID" value="KRZ98717.1"/>
    <property type="molecule type" value="Genomic_DNA"/>
</dbReference>
<evidence type="ECO:0008006" key="9">
    <source>
        <dbReference type="Google" id="ProtNLM"/>
    </source>
</evidence>
<keyword evidence="5 6" id="KW-0472">Membrane</keyword>
<feature type="transmembrane region" description="Helical" evidence="6">
    <location>
        <begin position="101"/>
        <end position="134"/>
    </location>
</feature>
<evidence type="ECO:0000256" key="2">
    <source>
        <dbReference type="ARBA" id="ARBA00022448"/>
    </source>
</evidence>
<feature type="transmembrane region" description="Helical" evidence="6">
    <location>
        <begin position="222"/>
        <end position="240"/>
    </location>
</feature>
<feature type="transmembrane region" description="Helical" evidence="6">
    <location>
        <begin position="190"/>
        <end position="210"/>
    </location>
</feature>
<keyword evidence="3 6" id="KW-0812">Transmembrane</keyword>
<feature type="transmembrane region" description="Helical" evidence="6">
    <location>
        <begin position="146"/>
        <end position="170"/>
    </location>
</feature>
<keyword evidence="2" id="KW-0813">Transport</keyword>
<dbReference type="Pfam" id="PF13520">
    <property type="entry name" value="AA_permease_2"/>
    <property type="match status" value="1"/>
</dbReference>
<feature type="transmembrane region" description="Helical" evidence="6">
    <location>
        <begin position="68"/>
        <end position="89"/>
    </location>
</feature>
<sequence>MNTTKSHIHSVTSHGLQGIRSRAGEHLNQIVSNRSEIRVINQDEVVDEGDLLAQIGYKQELNRSYNSLQVFGIAFSIMGLLPSIASTLATGLEVGPVGLTWGWLISGLFILCIGALMSILSSLIPTSGGLYYWTNYYAPDLIRTPLSFMIGCSNSLALCGGICLINYGFAIELLSAIYINKDGNFDITNARVYGVFAACVVSHIILCCATTKHTATLQTFSIFINVFIIVLFFIAVPVGVSKNYEFNSAKFIFTEIKNFRTWDQGWSFMLSWMPAIW</sequence>
<dbReference type="Proteomes" id="UP000054251">
    <property type="component" value="Unassembled WGS sequence"/>
</dbReference>
<dbReference type="PANTHER" id="PTHR45649:SF6">
    <property type="entry name" value="GABA-SPECIFIC PERMEASE"/>
    <property type="match status" value="1"/>
</dbReference>
<dbReference type="InterPro" id="IPR002293">
    <property type="entry name" value="AA/rel_permease1"/>
</dbReference>
<dbReference type="GO" id="GO:0022857">
    <property type="term" value="F:transmembrane transporter activity"/>
    <property type="evidence" value="ECO:0007669"/>
    <property type="project" value="InterPro"/>
</dbReference>
<accession>A0A0V1PR54</accession>
<evidence type="ECO:0000256" key="3">
    <source>
        <dbReference type="ARBA" id="ARBA00022692"/>
    </source>
</evidence>
<evidence type="ECO:0000313" key="8">
    <source>
        <dbReference type="Proteomes" id="UP000054251"/>
    </source>
</evidence>
<dbReference type="Gene3D" id="1.20.1740.10">
    <property type="entry name" value="Amino acid/polyamine transporter I"/>
    <property type="match status" value="1"/>
</dbReference>
<proteinExistence type="predicted"/>
<dbReference type="RefSeq" id="XP_015464820.1">
    <property type="nucleotide sequence ID" value="XM_015614352.1"/>
</dbReference>
<reference evidence="7 8" key="1">
    <citation type="submission" date="2015-11" db="EMBL/GenBank/DDBJ databases">
        <title>The genome of Debaryomyces fabryi.</title>
        <authorList>
            <person name="Tafer H."/>
            <person name="Lopandic K."/>
        </authorList>
    </citation>
    <scope>NUCLEOTIDE SEQUENCE [LARGE SCALE GENOMIC DNA]</scope>
    <source>
        <strain evidence="7 8">CBS 789</strain>
    </source>
</reference>
<name>A0A0V1PR54_9ASCO</name>
<evidence type="ECO:0000256" key="1">
    <source>
        <dbReference type="ARBA" id="ARBA00004141"/>
    </source>
</evidence>
<comment type="caution">
    <text evidence="7">The sequence shown here is derived from an EMBL/GenBank/DDBJ whole genome shotgun (WGS) entry which is preliminary data.</text>
</comment>
<keyword evidence="8" id="KW-1185">Reference proteome</keyword>
<organism evidence="7 8">
    <name type="scientific">Debaryomyces fabryi</name>
    <dbReference type="NCBI Taxonomy" id="58627"/>
    <lineage>
        <taxon>Eukaryota</taxon>
        <taxon>Fungi</taxon>
        <taxon>Dikarya</taxon>
        <taxon>Ascomycota</taxon>
        <taxon>Saccharomycotina</taxon>
        <taxon>Pichiomycetes</taxon>
        <taxon>Debaryomycetaceae</taxon>
        <taxon>Debaryomyces</taxon>
    </lineage>
</organism>
<dbReference type="OrthoDB" id="4476201at2759"/>
<comment type="subcellular location">
    <subcellularLocation>
        <location evidence="1">Membrane</location>
        <topology evidence="1">Multi-pass membrane protein</topology>
    </subcellularLocation>
</comment>
<protein>
    <recommendedName>
        <fullName evidence="9">Amino acid permease/ SLC12A domain-containing protein</fullName>
    </recommendedName>
</protein>
<dbReference type="GO" id="GO:0016020">
    <property type="term" value="C:membrane"/>
    <property type="evidence" value="ECO:0007669"/>
    <property type="project" value="UniProtKB-SubCell"/>
</dbReference>
<evidence type="ECO:0000313" key="7">
    <source>
        <dbReference type="EMBL" id="KRZ98717.1"/>
    </source>
</evidence>
<keyword evidence="4 6" id="KW-1133">Transmembrane helix</keyword>
<evidence type="ECO:0000256" key="6">
    <source>
        <dbReference type="SAM" id="Phobius"/>
    </source>
</evidence>
<dbReference type="GeneID" id="26842532"/>
<dbReference type="PANTHER" id="PTHR45649">
    <property type="entry name" value="AMINO-ACID PERMEASE BAT1"/>
    <property type="match status" value="1"/>
</dbReference>
<dbReference type="AlphaFoldDB" id="A0A0V1PR54"/>
<gene>
    <name evidence="7" type="ORF">AC631_05523</name>
</gene>
<evidence type="ECO:0000256" key="4">
    <source>
        <dbReference type="ARBA" id="ARBA00022989"/>
    </source>
</evidence>
<evidence type="ECO:0000256" key="5">
    <source>
        <dbReference type="ARBA" id="ARBA00023136"/>
    </source>
</evidence>